<dbReference type="EMBL" id="QQBG01000017">
    <property type="protein sequence ID" value="RDB31360.1"/>
    <property type="molecule type" value="Genomic_DNA"/>
</dbReference>
<keyword evidence="7" id="KW-0472">Membrane</keyword>
<dbReference type="Pfam" id="PF10502">
    <property type="entry name" value="Peptidase_S26"/>
    <property type="match status" value="2"/>
</dbReference>
<keyword evidence="10" id="KW-1185">Reference proteome</keyword>
<evidence type="ECO:0000256" key="6">
    <source>
        <dbReference type="PIRSR" id="PIRSR600223-1"/>
    </source>
</evidence>
<dbReference type="InterPro" id="IPR019533">
    <property type="entry name" value="Peptidase_S26"/>
</dbReference>
<dbReference type="Proteomes" id="UP000253816">
    <property type="component" value="Unassembled WGS sequence"/>
</dbReference>
<evidence type="ECO:0000256" key="7">
    <source>
        <dbReference type="RuleBase" id="RU362042"/>
    </source>
</evidence>
<dbReference type="Gene3D" id="2.10.109.10">
    <property type="entry name" value="Umud Fragment, subunit A"/>
    <property type="match status" value="2"/>
</dbReference>
<evidence type="ECO:0000256" key="2">
    <source>
        <dbReference type="ARBA" id="ARBA00009370"/>
    </source>
</evidence>
<keyword evidence="5 7" id="KW-0378">Hydrolase</keyword>
<dbReference type="InterPro" id="IPR000223">
    <property type="entry name" value="Pept_S26A_signal_pept_1"/>
</dbReference>
<gene>
    <name evidence="9" type="ORF">HAT2_00535</name>
</gene>
<dbReference type="AlphaFoldDB" id="A0A369KD26"/>
<dbReference type="SUPFAM" id="SSF51306">
    <property type="entry name" value="LexA/Signal peptidase"/>
    <property type="match status" value="2"/>
</dbReference>
<comment type="subcellular location">
    <subcellularLocation>
        <location evidence="7">Membrane</location>
        <topology evidence="7">Single-pass type II membrane protein</topology>
    </subcellularLocation>
</comment>
<dbReference type="RefSeq" id="WP_114544415.1">
    <property type="nucleotide sequence ID" value="NZ_QQBG01000017.1"/>
</dbReference>
<proteinExistence type="inferred from homology"/>
<feature type="transmembrane region" description="Helical" evidence="7">
    <location>
        <begin position="562"/>
        <end position="580"/>
    </location>
</feature>
<evidence type="ECO:0000256" key="1">
    <source>
        <dbReference type="ARBA" id="ARBA00000677"/>
    </source>
</evidence>
<dbReference type="PANTHER" id="PTHR43390">
    <property type="entry name" value="SIGNAL PEPTIDASE I"/>
    <property type="match status" value="1"/>
</dbReference>
<feature type="domain" description="Peptidase S26" evidence="8">
    <location>
        <begin position="444"/>
        <end position="543"/>
    </location>
</feature>
<dbReference type="GO" id="GO:0009003">
    <property type="term" value="F:signal peptidase activity"/>
    <property type="evidence" value="ECO:0007669"/>
    <property type="project" value="UniProtKB-EC"/>
</dbReference>
<dbReference type="EC" id="3.4.21.89" evidence="3 7"/>
<accession>A0A369KD26</accession>
<reference evidence="9 10" key="1">
    <citation type="submission" date="2018-07" db="EMBL/GenBank/DDBJ databases">
        <title>Comparative genomics of the Candidatus Parilichlamydiaceae reveals evidence of convergent evolution and genome reduction in the phylum Chlamydiae.</title>
        <authorList>
            <person name="Taylor-Brown A."/>
            <person name="Polkinghorne A."/>
        </authorList>
    </citation>
    <scope>NUCLEOTIDE SEQUENCE [LARGE SCALE GENOMIC DNA]</scope>
    <source>
        <strain evidence="9 10">Hat2</strain>
    </source>
</reference>
<organism evidence="9 10">
    <name type="scientific">Candidatus Similichlamydia laticola</name>
    <dbReference type="NCBI Taxonomy" id="2170265"/>
    <lineage>
        <taxon>Bacteria</taxon>
        <taxon>Pseudomonadati</taxon>
        <taxon>Chlamydiota</taxon>
        <taxon>Chlamydiia</taxon>
        <taxon>Parachlamydiales</taxon>
        <taxon>Candidatus Parilichlamydiaceae</taxon>
        <taxon>Candidatus Similichlamydia</taxon>
    </lineage>
</organism>
<protein>
    <recommendedName>
        <fullName evidence="4 7">Signal peptidase I</fullName>
        <ecNumber evidence="3 7">3.4.21.89</ecNumber>
    </recommendedName>
</protein>
<evidence type="ECO:0000256" key="4">
    <source>
        <dbReference type="ARBA" id="ARBA00019232"/>
    </source>
</evidence>
<comment type="catalytic activity">
    <reaction evidence="1 7">
        <text>Cleavage of hydrophobic, N-terminal signal or leader sequences from secreted and periplasmic proteins.</text>
        <dbReference type="EC" id="3.4.21.89"/>
    </reaction>
</comment>
<dbReference type="InterPro" id="IPR036286">
    <property type="entry name" value="LexA/Signal_pep-like_sf"/>
</dbReference>
<dbReference type="CDD" id="cd06530">
    <property type="entry name" value="S26_SPase_I"/>
    <property type="match status" value="2"/>
</dbReference>
<dbReference type="InterPro" id="IPR019757">
    <property type="entry name" value="Pept_S26A_signal_pept_1_Lys-AS"/>
</dbReference>
<keyword evidence="7" id="KW-0645">Protease</keyword>
<evidence type="ECO:0000313" key="10">
    <source>
        <dbReference type="Proteomes" id="UP000253816"/>
    </source>
</evidence>
<feature type="active site" evidence="6">
    <location>
        <position position="123"/>
    </location>
</feature>
<keyword evidence="7" id="KW-0812">Transmembrane</keyword>
<evidence type="ECO:0000256" key="3">
    <source>
        <dbReference type="ARBA" id="ARBA00013208"/>
    </source>
</evidence>
<sequence length="605" mass="70707">MLFHLFETYRLYRSFGEAYAYLAQASAWLKFWDKRLRKRIPDETAQLLALSCVQLANKISKGDVECLAERQDLHQQLKKAERSHFLSYLRSFPAKTFSLLTTLLSVFLFRALLFETYRVPTGSMRPTIKERDHLVVSKTAFGINHPFKLTQWYLDSDKLRRGDIVSFSCEDLDIPDPDMYFLGFIKMKKRFVKRLIAKGGDRVFFDAGRAYVLDKDDKNQTLNPEECSHEYLPMIHWGGRIKKRSKSNDDLELCYFNLPWWASEHDRSARGKLTCIGSGELFPWGIDRFAQVNLRKTHRFGNAFPVWKLELHHSPTPQIGAFRTKDSLSPFFLFKSTIELTEQQWLRLRKALYTSRFVVKDEHVHKYGSFSEETSPFQGAPDGTFDFFEGIGYQMGWTGNLSRLPENHILYHSEELFLHMFRRGIHWERDQLAPLRFAYFRYGDLYVMGKPILFKSDPNLVAFLENEKKKQTEWQSYSPFLPQRSPLLRSGELDREFMKTYGLEVPEGHLLLLGDNHVGSSDSRDFGFVPEKNIQGRALFFFWPLSSLLGQKLTLSQFLPNLYGIGLWSVVLFFYCLRFLSIVRAGKRALAGKQWVDILKELNHS</sequence>
<evidence type="ECO:0000256" key="5">
    <source>
        <dbReference type="ARBA" id="ARBA00022801"/>
    </source>
</evidence>
<dbReference type="GO" id="GO:0016020">
    <property type="term" value="C:membrane"/>
    <property type="evidence" value="ECO:0007669"/>
    <property type="project" value="UniProtKB-SubCell"/>
</dbReference>
<keyword evidence="7" id="KW-1133">Transmembrane helix</keyword>
<dbReference type="NCBIfam" id="TIGR02227">
    <property type="entry name" value="sigpep_I_bact"/>
    <property type="match status" value="2"/>
</dbReference>
<dbReference type="PROSITE" id="PS00760">
    <property type="entry name" value="SPASE_I_2"/>
    <property type="match status" value="1"/>
</dbReference>
<dbReference type="OrthoDB" id="9802919at2"/>
<dbReference type="GO" id="GO:0004252">
    <property type="term" value="F:serine-type endopeptidase activity"/>
    <property type="evidence" value="ECO:0007669"/>
    <property type="project" value="InterPro"/>
</dbReference>
<feature type="domain" description="Peptidase S26" evidence="8">
    <location>
        <begin position="98"/>
        <end position="227"/>
    </location>
</feature>
<dbReference type="PANTHER" id="PTHR43390:SF1">
    <property type="entry name" value="CHLOROPLAST PROCESSING PEPTIDASE"/>
    <property type="match status" value="1"/>
</dbReference>
<dbReference type="GO" id="GO:0006465">
    <property type="term" value="P:signal peptide processing"/>
    <property type="evidence" value="ECO:0007669"/>
    <property type="project" value="InterPro"/>
</dbReference>
<name>A0A369KD26_9BACT</name>
<evidence type="ECO:0000259" key="8">
    <source>
        <dbReference type="Pfam" id="PF10502"/>
    </source>
</evidence>
<evidence type="ECO:0000313" key="9">
    <source>
        <dbReference type="EMBL" id="RDB31360.1"/>
    </source>
</evidence>
<comment type="similarity">
    <text evidence="2 7">Belongs to the peptidase S26 family.</text>
</comment>
<dbReference type="PRINTS" id="PR00727">
    <property type="entry name" value="LEADERPTASE"/>
</dbReference>
<comment type="caution">
    <text evidence="9">The sequence shown here is derived from an EMBL/GenBank/DDBJ whole genome shotgun (WGS) entry which is preliminary data.</text>
</comment>
<feature type="active site" evidence="6">
    <location>
        <position position="193"/>
    </location>
</feature>